<organism evidence="5 6">
    <name type="scientific">Blastococcus jejuensis</name>
    <dbReference type="NCBI Taxonomy" id="351224"/>
    <lineage>
        <taxon>Bacteria</taxon>
        <taxon>Bacillati</taxon>
        <taxon>Actinomycetota</taxon>
        <taxon>Actinomycetes</taxon>
        <taxon>Geodermatophilales</taxon>
        <taxon>Geodermatophilaceae</taxon>
        <taxon>Blastococcus</taxon>
    </lineage>
</organism>
<dbReference type="InterPro" id="IPR036390">
    <property type="entry name" value="WH_DNA-bd_sf"/>
</dbReference>
<evidence type="ECO:0000313" key="5">
    <source>
        <dbReference type="EMBL" id="GAA3177999.1"/>
    </source>
</evidence>
<dbReference type="RefSeq" id="WP_344690267.1">
    <property type="nucleotide sequence ID" value="NZ_BAAAVV010000009.1"/>
</dbReference>
<keyword evidence="6" id="KW-1185">Reference proteome</keyword>
<gene>
    <name evidence="5" type="ORF">GCM10010531_34770</name>
</gene>
<proteinExistence type="predicted"/>
<dbReference type="SUPFAM" id="SSF54909">
    <property type="entry name" value="Dimeric alpha+beta barrel"/>
    <property type="match status" value="1"/>
</dbReference>
<feature type="domain" description="HTH asnC-type" evidence="4">
    <location>
        <begin position="15"/>
        <end position="76"/>
    </location>
</feature>
<protein>
    <submittedName>
        <fullName evidence="5">Lrp/AsnC family transcriptional regulator</fullName>
    </submittedName>
</protein>
<dbReference type="CDD" id="cd00090">
    <property type="entry name" value="HTH_ARSR"/>
    <property type="match status" value="1"/>
</dbReference>
<dbReference type="InterPro" id="IPR000485">
    <property type="entry name" value="AsnC-type_HTH_dom"/>
</dbReference>
<evidence type="ECO:0000256" key="1">
    <source>
        <dbReference type="ARBA" id="ARBA00023015"/>
    </source>
</evidence>
<dbReference type="SMART" id="SM00344">
    <property type="entry name" value="HTH_ASNC"/>
    <property type="match status" value="1"/>
</dbReference>
<evidence type="ECO:0000313" key="6">
    <source>
        <dbReference type="Proteomes" id="UP001499924"/>
    </source>
</evidence>
<dbReference type="Gene3D" id="3.30.70.920">
    <property type="match status" value="1"/>
</dbReference>
<keyword evidence="2" id="KW-0238">DNA-binding</keyword>
<evidence type="ECO:0000256" key="3">
    <source>
        <dbReference type="ARBA" id="ARBA00023163"/>
    </source>
</evidence>
<keyword evidence="1" id="KW-0805">Transcription regulation</keyword>
<evidence type="ECO:0000259" key="4">
    <source>
        <dbReference type="PROSITE" id="PS50956"/>
    </source>
</evidence>
<name>A0ABP6PG05_9ACTN</name>
<evidence type="ECO:0000256" key="2">
    <source>
        <dbReference type="ARBA" id="ARBA00023125"/>
    </source>
</evidence>
<dbReference type="InterPro" id="IPR019887">
    <property type="entry name" value="Tscrpt_reg_AsnC/Lrp_C"/>
</dbReference>
<comment type="caution">
    <text evidence="5">The sequence shown here is derived from an EMBL/GenBank/DDBJ whole genome shotgun (WGS) entry which is preliminary data.</text>
</comment>
<dbReference type="PROSITE" id="PS50956">
    <property type="entry name" value="HTH_ASNC_2"/>
    <property type="match status" value="1"/>
</dbReference>
<dbReference type="Pfam" id="PF13412">
    <property type="entry name" value="HTH_24"/>
    <property type="match status" value="1"/>
</dbReference>
<dbReference type="InterPro" id="IPR011991">
    <property type="entry name" value="ArsR-like_HTH"/>
</dbReference>
<dbReference type="Gene3D" id="1.10.10.10">
    <property type="entry name" value="Winged helix-like DNA-binding domain superfamily/Winged helix DNA-binding domain"/>
    <property type="match status" value="1"/>
</dbReference>
<dbReference type="PRINTS" id="PR00033">
    <property type="entry name" value="HTHASNC"/>
</dbReference>
<dbReference type="InterPro" id="IPR011008">
    <property type="entry name" value="Dimeric_a/b-barrel"/>
</dbReference>
<keyword evidence="3" id="KW-0804">Transcription</keyword>
<dbReference type="Pfam" id="PF01037">
    <property type="entry name" value="AsnC_trans_reg"/>
    <property type="match status" value="1"/>
</dbReference>
<dbReference type="PANTHER" id="PTHR30154">
    <property type="entry name" value="LEUCINE-RESPONSIVE REGULATORY PROTEIN"/>
    <property type="match status" value="1"/>
</dbReference>
<dbReference type="SUPFAM" id="SSF46785">
    <property type="entry name" value="Winged helix' DNA-binding domain"/>
    <property type="match status" value="1"/>
</dbReference>
<reference evidence="6" key="1">
    <citation type="journal article" date="2019" name="Int. J. Syst. Evol. Microbiol.">
        <title>The Global Catalogue of Microorganisms (GCM) 10K type strain sequencing project: providing services to taxonomists for standard genome sequencing and annotation.</title>
        <authorList>
            <consortium name="The Broad Institute Genomics Platform"/>
            <consortium name="The Broad Institute Genome Sequencing Center for Infectious Disease"/>
            <person name="Wu L."/>
            <person name="Ma J."/>
        </authorList>
    </citation>
    <scope>NUCLEOTIDE SEQUENCE [LARGE SCALE GENOMIC DNA]</scope>
    <source>
        <strain evidence="6">JCM 15614</strain>
    </source>
</reference>
<dbReference type="Proteomes" id="UP001499924">
    <property type="component" value="Unassembled WGS sequence"/>
</dbReference>
<dbReference type="EMBL" id="BAAAVV010000009">
    <property type="protein sequence ID" value="GAA3177999.1"/>
    <property type="molecule type" value="Genomic_DNA"/>
</dbReference>
<dbReference type="InterPro" id="IPR036388">
    <property type="entry name" value="WH-like_DNA-bd_sf"/>
</dbReference>
<accession>A0ABP6PG05</accession>
<dbReference type="PANTHER" id="PTHR30154:SF54">
    <property type="entry name" value="POSSIBLE TRANSCRIPTIONAL REGULATORY PROTEIN (PROBABLY LRP_ASNC-FAMILY)"/>
    <property type="match status" value="1"/>
</dbReference>
<sequence length="167" mass="18075">MISAPPPKKVRPTSLDRTDLRILAELEDDGRLTNAALATRVGIAESTCIQRVRALRETGVISRFRAEIDPAALGLGLQAVIKVRLGSHNRDHVHSFHATLTGIPGALTIFHVAGEDDYLLHVAVPSAAALRDLVLEHITVHPAVRHTETQLVFDVIRGAGVVRPRSS</sequence>
<dbReference type="InterPro" id="IPR019888">
    <property type="entry name" value="Tscrpt_reg_AsnC-like"/>
</dbReference>